<feature type="transmembrane region" description="Helical" evidence="1">
    <location>
        <begin position="83"/>
        <end position="106"/>
    </location>
</feature>
<dbReference type="PANTHER" id="PTHR31872:SF4">
    <property type="entry name" value="TRANSMEMBRANE PROTEIN 179"/>
    <property type="match status" value="1"/>
</dbReference>
<reference evidence="2" key="1">
    <citation type="submission" date="2021-12" db="EMBL/GenBank/DDBJ databases">
        <authorList>
            <person name="King R."/>
        </authorList>
    </citation>
    <scope>NUCLEOTIDE SEQUENCE</scope>
</reference>
<keyword evidence="1" id="KW-0472">Membrane</keyword>
<name>A0A9P0AIS9_BEMTA</name>
<accession>A0A9P0AIS9</accession>
<sequence length="267" mass="30012">MQELSVSYRLEEKATIPATWKALHLSFYFLACVSGILASVFFHSILSKLDDNCFLWASLHFKRDSREIDALSSTWRPREACDFYLYSHLLCSIFAVVWMVFFVMCARGGGTDGYIAQPWRIVTPASVFNILAFGIALNASVNFHVGVAKFCAFDLPASKPAEKRMCHDLQSVLLDGKLLGIELVHDISNCLTTQWLNTVFWFLGCCWSIARCLMAPDFAVVKVSVMAVPDEEERLQRQPESSDEDVIQIVEPSLSTSCDSIKVKKTT</sequence>
<evidence type="ECO:0000256" key="1">
    <source>
        <dbReference type="SAM" id="Phobius"/>
    </source>
</evidence>
<keyword evidence="3" id="KW-1185">Reference proteome</keyword>
<dbReference type="EMBL" id="OU963868">
    <property type="protein sequence ID" value="CAH0393974.1"/>
    <property type="molecule type" value="Genomic_DNA"/>
</dbReference>
<feature type="transmembrane region" description="Helical" evidence="1">
    <location>
        <begin position="118"/>
        <end position="137"/>
    </location>
</feature>
<keyword evidence="1" id="KW-1133">Transmembrane helix</keyword>
<dbReference type="AlphaFoldDB" id="A0A9P0AIS9"/>
<gene>
    <name evidence="2" type="ORF">BEMITA_LOCUS12324</name>
</gene>
<keyword evidence="1" id="KW-0812">Transmembrane</keyword>
<dbReference type="PANTHER" id="PTHR31872">
    <property type="entry name" value="TRANSMEMBRANE PROTEIN 179"/>
    <property type="match status" value="1"/>
</dbReference>
<evidence type="ECO:0000313" key="3">
    <source>
        <dbReference type="Proteomes" id="UP001152759"/>
    </source>
</evidence>
<evidence type="ECO:0000313" key="2">
    <source>
        <dbReference type="EMBL" id="CAH0393974.1"/>
    </source>
</evidence>
<organism evidence="2 3">
    <name type="scientific">Bemisia tabaci</name>
    <name type="common">Sweetpotato whitefly</name>
    <name type="synonym">Aleurodes tabaci</name>
    <dbReference type="NCBI Taxonomy" id="7038"/>
    <lineage>
        <taxon>Eukaryota</taxon>
        <taxon>Metazoa</taxon>
        <taxon>Ecdysozoa</taxon>
        <taxon>Arthropoda</taxon>
        <taxon>Hexapoda</taxon>
        <taxon>Insecta</taxon>
        <taxon>Pterygota</taxon>
        <taxon>Neoptera</taxon>
        <taxon>Paraneoptera</taxon>
        <taxon>Hemiptera</taxon>
        <taxon>Sternorrhyncha</taxon>
        <taxon>Aleyrodoidea</taxon>
        <taxon>Aleyrodidae</taxon>
        <taxon>Aleyrodinae</taxon>
        <taxon>Bemisia</taxon>
    </lineage>
</organism>
<proteinExistence type="predicted"/>
<feature type="transmembrane region" description="Helical" evidence="1">
    <location>
        <begin position="25"/>
        <end position="46"/>
    </location>
</feature>
<dbReference type="Proteomes" id="UP001152759">
    <property type="component" value="Chromosome 7"/>
</dbReference>
<dbReference type="InterPro" id="IPR029673">
    <property type="entry name" value="TMEM179"/>
</dbReference>
<protein>
    <submittedName>
        <fullName evidence="2">Uncharacterized protein</fullName>
    </submittedName>
</protein>